<dbReference type="PANTHER" id="PTHR43673">
    <property type="entry name" value="NAD(P)H NITROREDUCTASE YDGI-RELATED"/>
    <property type="match status" value="1"/>
</dbReference>
<dbReference type="InterPro" id="IPR029479">
    <property type="entry name" value="Nitroreductase"/>
</dbReference>
<comment type="caution">
    <text evidence="4">The sequence shown here is derived from an EMBL/GenBank/DDBJ whole genome shotgun (WGS) entry which is preliminary data.</text>
</comment>
<evidence type="ECO:0000313" key="5">
    <source>
        <dbReference type="Proteomes" id="UP000658514"/>
    </source>
</evidence>
<dbReference type="RefSeq" id="WP_190544258.1">
    <property type="nucleotide sequence ID" value="NZ_CAWPNO010000058.1"/>
</dbReference>
<name>A0ABR8ADW3_9CYAN</name>
<gene>
    <name evidence="4" type="ORF">H6G24_17270</name>
</gene>
<sequence>MSNNIPNTQYPVEELLLRRWSPVAFSEQPVETEKLCTVLEAASWAASCFNEQPWSFIVATKDNPVEFERLLSCLVPANQDWAKNAPVLMLSVAKLYFQHNGTENRHAFHDVGAASATLAIQATALGLYIHQMGGFDAAKAKEVYGIAEGYEAVAAIALGYLGDVNTLSEKLQQRQLAPRQRKNLETFVFSGSWNQVSPLVTN</sequence>
<accession>A0ABR8ADW3</accession>
<dbReference type="Proteomes" id="UP000658514">
    <property type="component" value="Unassembled WGS sequence"/>
</dbReference>
<comment type="similarity">
    <text evidence="1">Belongs to the nitroreductase family.</text>
</comment>
<proteinExistence type="inferred from homology"/>
<dbReference type="SUPFAM" id="SSF55469">
    <property type="entry name" value="FMN-dependent nitroreductase-like"/>
    <property type="match status" value="1"/>
</dbReference>
<evidence type="ECO:0000259" key="3">
    <source>
        <dbReference type="Pfam" id="PF00881"/>
    </source>
</evidence>
<dbReference type="InterPro" id="IPR000415">
    <property type="entry name" value="Nitroreductase-like"/>
</dbReference>
<feature type="domain" description="Nitroreductase" evidence="3">
    <location>
        <begin position="18"/>
        <end position="160"/>
    </location>
</feature>
<evidence type="ECO:0000313" key="4">
    <source>
        <dbReference type="EMBL" id="MBD2197231.1"/>
    </source>
</evidence>
<evidence type="ECO:0000256" key="1">
    <source>
        <dbReference type="ARBA" id="ARBA00007118"/>
    </source>
</evidence>
<dbReference type="Gene3D" id="3.40.109.10">
    <property type="entry name" value="NADH Oxidase"/>
    <property type="match status" value="1"/>
</dbReference>
<dbReference type="CDD" id="cd02138">
    <property type="entry name" value="TdsD-like"/>
    <property type="match status" value="1"/>
</dbReference>
<reference evidence="4 5" key="1">
    <citation type="journal article" date="2020" name="ISME J.">
        <title>Comparative genomics reveals insights into cyanobacterial evolution and habitat adaptation.</title>
        <authorList>
            <person name="Chen M.Y."/>
            <person name="Teng W.K."/>
            <person name="Zhao L."/>
            <person name="Hu C.X."/>
            <person name="Zhou Y.K."/>
            <person name="Han B.P."/>
            <person name="Song L.R."/>
            <person name="Shu W.S."/>
        </authorList>
    </citation>
    <scope>NUCLEOTIDE SEQUENCE [LARGE SCALE GENOMIC DNA]</scope>
    <source>
        <strain evidence="4 5">FACHB-288</strain>
    </source>
</reference>
<keyword evidence="2" id="KW-0560">Oxidoreductase</keyword>
<dbReference type="Pfam" id="PF00881">
    <property type="entry name" value="Nitroreductase"/>
    <property type="match status" value="1"/>
</dbReference>
<dbReference type="PANTHER" id="PTHR43673:SF10">
    <property type="entry name" value="NADH DEHYDROGENASE_NAD(P)H NITROREDUCTASE XCC3605-RELATED"/>
    <property type="match status" value="1"/>
</dbReference>
<organism evidence="4 5">
    <name type="scientific">Calothrix parietina FACHB-288</name>
    <dbReference type="NCBI Taxonomy" id="2692896"/>
    <lineage>
        <taxon>Bacteria</taxon>
        <taxon>Bacillati</taxon>
        <taxon>Cyanobacteriota</taxon>
        <taxon>Cyanophyceae</taxon>
        <taxon>Nostocales</taxon>
        <taxon>Calotrichaceae</taxon>
        <taxon>Calothrix</taxon>
    </lineage>
</organism>
<protein>
    <submittedName>
        <fullName evidence="4">Nitroreductase family protein</fullName>
    </submittedName>
</protein>
<keyword evidence="5" id="KW-1185">Reference proteome</keyword>
<evidence type="ECO:0000256" key="2">
    <source>
        <dbReference type="ARBA" id="ARBA00023002"/>
    </source>
</evidence>
<dbReference type="EMBL" id="JACJQH010000026">
    <property type="protein sequence ID" value="MBD2197231.1"/>
    <property type="molecule type" value="Genomic_DNA"/>
</dbReference>